<dbReference type="PROSITE" id="PS51343">
    <property type="entry name" value="PII_GLNB_DOM"/>
    <property type="match status" value="1"/>
</dbReference>
<accession>A0A4Q0V8T7</accession>
<organism evidence="1 2">
    <name type="scientific">Clostridium tetani</name>
    <dbReference type="NCBI Taxonomy" id="1513"/>
    <lineage>
        <taxon>Bacteria</taxon>
        <taxon>Bacillati</taxon>
        <taxon>Bacillota</taxon>
        <taxon>Clostridia</taxon>
        <taxon>Eubacteriales</taxon>
        <taxon>Clostridiaceae</taxon>
        <taxon>Clostridium</taxon>
    </lineage>
</organism>
<reference evidence="1 2" key="1">
    <citation type="submission" date="2018-06" db="EMBL/GenBank/DDBJ databases">
        <title>Genome conservation of Clostridium tetani.</title>
        <authorList>
            <person name="Bruggemann H."/>
            <person name="Popoff M.R."/>
        </authorList>
    </citation>
    <scope>NUCLEOTIDE SEQUENCE [LARGE SCALE GENOMIC DNA]</scope>
    <source>
        <strain evidence="1 2">2017.061</strain>
    </source>
</reference>
<sequence length="100" mass="10891">MSLICIITIVERGKANSLVDHAKKVGAKGATIFYGRGTGDEEIKKYFNFHIESSKEIIIILADDSRSQEIIDILVEKGGLNNPGRGILFTFPISKVIGIG</sequence>
<proteinExistence type="predicted"/>
<comment type="caution">
    <text evidence="1">The sequence shown here is derived from an EMBL/GenBank/DDBJ whole genome shotgun (WGS) entry which is preliminary data.</text>
</comment>
<dbReference type="EMBL" id="QMAP01000016">
    <property type="protein sequence ID" value="RXI44737.1"/>
    <property type="molecule type" value="Genomic_DNA"/>
</dbReference>
<dbReference type="AlphaFoldDB" id="A0A4Q0V8T7"/>
<dbReference type="InterPro" id="IPR015867">
    <property type="entry name" value="N-reg_PII/ATP_PRibTrfase_C"/>
</dbReference>
<evidence type="ECO:0000313" key="1">
    <source>
        <dbReference type="EMBL" id="RXI44737.1"/>
    </source>
</evidence>
<name>A0A4Q0V8T7_CLOTA</name>
<dbReference type="InterPro" id="IPR002187">
    <property type="entry name" value="N-reg_PII"/>
</dbReference>
<dbReference type="SUPFAM" id="SSF54913">
    <property type="entry name" value="GlnB-like"/>
    <property type="match status" value="1"/>
</dbReference>
<dbReference type="GO" id="GO:0006808">
    <property type="term" value="P:regulation of nitrogen utilization"/>
    <property type="evidence" value="ECO:0007669"/>
    <property type="project" value="InterPro"/>
</dbReference>
<evidence type="ECO:0000313" key="2">
    <source>
        <dbReference type="Proteomes" id="UP000290921"/>
    </source>
</evidence>
<dbReference type="GO" id="GO:0030234">
    <property type="term" value="F:enzyme regulator activity"/>
    <property type="evidence" value="ECO:0007669"/>
    <property type="project" value="InterPro"/>
</dbReference>
<dbReference type="SMART" id="SM00938">
    <property type="entry name" value="P-II"/>
    <property type="match status" value="1"/>
</dbReference>
<dbReference type="Proteomes" id="UP000290921">
    <property type="component" value="Unassembled WGS sequence"/>
</dbReference>
<gene>
    <name evidence="1" type="ORF">DP130_12925</name>
</gene>
<dbReference type="Gene3D" id="3.30.70.120">
    <property type="match status" value="1"/>
</dbReference>
<dbReference type="Pfam" id="PF00543">
    <property type="entry name" value="P-II"/>
    <property type="match status" value="1"/>
</dbReference>
<protein>
    <submittedName>
        <fullName evidence="1">P-II family nitrogen regulator</fullName>
    </submittedName>
</protein>
<dbReference type="InterPro" id="IPR011322">
    <property type="entry name" value="N-reg_PII-like_a/b"/>
</dbReference>